<proteinExistence type="inferred from homology"/>
<organism evidence="14 15">
    <name type="scientific">Ureibacillus manganicus DSM 26584</name>
    <dbReference type="NCBI Taxonomy" id="1384049"/>
    <lineage>
        <taxon>Bacteria</taxon>
        <taxon>Bacillati</taxon>
        <taxon>Bacillota</taxon>
        <taxon>Bacilli</taxon>
        <taxon>Bacillales</taxon>
        <taxon>Caryophanaceae</taxon>
        <taxon>Ureibacillus</taxon>
    </lineage>
</organism>
<dbReference type="EMBL" id="JPVN01000002">
    <property type="protein sequence ID" value="KGR80126.1"/>
    <property type="molecule type" value="Genomic_DNA"/>
</dbReference>
<sequence>MQLLNHLKKHHLFFIFTGIILLKLFFTRLLLFDSYNIFQTIFVEIGYFLIIFALIELINSQKFKAIIYVLVDLLLTILFIAVLIYKGYYGYIANIYAFALLDQVGTVQESVVSLFDPVYLLLFVDFIILVIYAIFRRKTEELGNLNKNYKFLSGVLVIGVVLISLNIFSHKGEQIADSVLAAQKQGMFTYQIFSISNKAAAESALTQNEFAHLPQKIQKLKELNTIPQEELKFLGIAEGKNVIAIQVEALQDFTIGLKVDGQEVTPFLNELLKSSLYFSNVYQQIAPGNTSDAEFIFNTSLYPSPWEATAKTFADRDIPSLAKLLKEQEYTSITSHANDVTFWNRNELYPALGFDRYYDIEFFGKEDVIGIGPSDEVLYSKVMPELKKMYENNEKFYAQFVSLSSHHPFKIPATKEVIELPTEFDSSIVGNYLKSVHYADFALGKFVQELKDSGMWEDTVLIIYGDHFGLQPSAIAEGDFALLKELIGHDYHYLDQFNIPFIVTVGDQTIGEIIDTIGGQVDIMPTIANLLNLSLDDSVYFGQDLVNYPDNLIGMRYYMPVGSFYNSEITFKPKEAFEDGDAFNVYTNEVISDYSDYENDYNRILELMRLSDMYLNSLPIR</sequence>
<evidence type="ECO:0000259" key="13">
    <source>
        <dbReference type="Pfam" id="PF00884"/>
    </source>
</evidence>
<feature type="binding site" evidence="10">
    <location>
        <position position="406"/>
    </location>
    <ligand>
        <name>substrate</name>
    </ligand>
</feature>
<evidence type="ECO:0000256" key="4">
    <source>
        <dbReference type="ARBA" id="ARBA00022475"/>
    </source>
</evidence>
<keyword evidence="15" id="KW-1185">Reference proteome</keyword>
<keyword evidence="10" id="KW-0464">Manganese</keyword>
<feature type="binding site" evidence="11">
    <location>
        <position position="466"/>
    </location>
    <ligand>
        <name>Mn(2+)</name>
        <dbReference type="ChEBI" id="CHEBI:29035"/>
    </ligand>
</feature>
<evidence type="ECO:0000256" key="8">
    <source>
        <dbReference type="PIRNR" id="PIRNR005091"/>
    </source>
</evidence>
<dbReference type="InterPro" id="IPR012160">
    <property type="entry name" value="LtaS-like"/>
</dbReference>
<dbReference type="PANTHER" id="PTHR47371">
    <property type="entry name" value="LIPOTEICHOIC ACID SYNTHASE"/>
    <property type="match status" value="1"/>
</dbReference>
<feature type="transmembrane region" description="Helical" evidence="12">
    <location>
        <begin position="147"/>
        <end position="168"/>
    </location>
</feature>
<dbReference type="RefSeq" id="WP_036182227.1">
    <property type="nucleotide sequence ID" value="NZ_AVDA01000002.1"/>
</dbReference>
<dbReference type="CDD" id="cd16015">
    <property type="entry name" value="LTA_synthase"/>
    <property type="match status" value="1"/>
</dbReference>
<evidence type="ECO:0000256" key="1">
    <source>
        <dbReference type="ARBA" id="ARBA00004651"/>
    </source>
</evidence>
<comment type="caution">
    <text evidence="14">The sequence shown here is derived from an EMBL/GenBank/DDBJ whole genome shotgun (WGS) entry which is preliminary data.</text>
</comment>
<feature type="transmembrane region" description="Helical" evidence="12">
    <location>
        <begin position="65"/>
        <end position="85"/>
    </location>
</feature>
<dbReference type="InterPro" id="IPR050448">
    <property type="entry name" value="OpgB/LTA_synthase_biosynth"/>
</dbReference>
<dbReference type="Pfam" id="PF00884">
    <property type="entry name" value="Sulfatase"/>
    <property type="match status" value="1"/>
</dbReference>
<name>A0A0A3I5P6_9BACL</name>
<dbReference type="InterPro" id="IPR017850">
    <property type="entry name" value="Alkaline_phosphatase_core_sf"/>
</dbReference>
<protein>
    <recommendedName>
        <fullName evidence="13">Sulfatase N-terminal domain-containing protein</fullName>
    </recommendedName>
</protein>
<evidence type="ECO:0000256" key="10">
    <source>
        <dbReference type="PIRSR" id="PIRSR005091-2"/>
    </source>
</evidence>
<comment type="pathway">
    <text evidence="2">Cell wall biogenesis; lipoteichoic acid biosynthesis.</text>
</comment>
<keyword evidence="4 8" id="KW-1003">Cell membrane</keyword>
<evidence type="ECO:0000256" key="9">
    <source>
        <dbReference type="PIRSR" id="PIRSR005091-1"/>
    </source>
</evidence>
<evidence type="ECO:0000256" key="5">
    <source>
        <dbReference type="ARBA" id="ARBA00022692"/>
    </source>
</evidence>
<accession>A0A0A3I5P6</accession>
<evidence type="ECO:0000256" key="11">
    <source>
        <dbReference type="PIRSR" id="PIRSR005091-3"/>
    </source>
</evidence>
<evidence type="ECO:0000256" key="3">
    <source>
        <dbReference type="ARBA" id="ARBA00009983"/>
    </source>
</evidence>
<reference evidence="14 15" key="1">
    <citation type="submission" date="2014-02" db="EMBL/GenBank/DDBJ databases">
        <title>Draft genome sequence of Lysinibacillus manganicus DSM 26584T.</title>
        <authorList>
            <person name="Zhang F."/>
            <person name="Wang G."/>
            <person name="Zhang L."/>
        </authorList>
    </citation>
    <scope>NUCLEOTIDE SEQUENCE [LARGE SCALE GENOMIC DNA]</scope>
    <source>
        <strain evidence="14 15">DSM 26584</strain>
    </source>
</reference>
<dbReference type="GO" id="GO:0005886">
    <property type="term" value="C:plasma membrane"/>
    <property type="evidence" value="ECO:0007669"/>
    <property type="project" value="UniProtKB-SubCell"/>
</dbReference>
<dbReference type="PANTHER" id="PTHR47371:SF3">
    <property type="entry name" value="PHOSPHOGLYCEROL TRANSFERASE I"/>
    <property type="match status" value="1"/>
</dbReference>
<comment type="subcellular location">
    <subcellularLocation>
        <location evidence="1">Cell membrane</location>
        <topology evidence="1">Multi-pass membrane protein</topology>
    </subcellularLocation>
</comment>
<keyword evidence="5 12" id="KW-0812">Transmembrane</keyword>
<evidence type="ECO:0000256" key="12">
    <source>
        <dbReference type="SAM" id="Phobius"/>
    </source>
</evidence>
<dbReference type="GO" id="GO:0046872">
    <property type="term" value="F:metal ion binding"/>
    <property type="evidence" value="ECO:0007669"/>
    <property type="project" value="UniProtKB-KW"/>
</dbReference>
<keyword evidence="6 12" id="KW-1133">Transmembrane helix</keyword>
<dbReference type="InterPro" id="IPR000917">
    <property type="entry name" value="Sulfatase_N"/>
</dbReference>
<gene>
    <name evidence="14" type="ORF">CD29_01840</name>
</gene>
<keyword evidence="10" id="KW-0479">Metal-binding</keyword>
<keyword evidence="7 8" id="KW-0472">Membrane</keyword>
<feature type="binding site" evidence="11">
    <location>
        <position position="290"/>
    </location>
    <ligand>
        <name>Mn(2+)</name>
        <dbReference type="ChEBI" id="CHEBI:29035"/>
    </ligand>
</feature>
<dbReference type="SUPFAM" id="SSF53649">
    <property type="entry name" value="Alkaline phosphatase-like"/>
    <property type="match status" value="1"/>
</dbReference>
<evidence type="ECO:0000313" key="15">
    <source>
        <dbReference type="Proteomes" id="UP000030416"/>
    </source>
</evidence>
<comment type="similarity">
    <text evidence="3 8">Belongs to the LTA synthase family.</text>
</comment>
<dbReference type="Proteomes" id="UP000030416">
    <property type="component" value="Unassembled WGS sequence"/>
</dbReference>
<evidence type="ECO:0000256" key="2">
    <source>
        <dbReference type="ARBA" id="ARBA00004936"/>
    </source>
</evidence>
<dbReference type="AlphaFoldDB" id="A0A0A3I5P6"/>
<evidence type="ECO:0000313" key="14">
    <source>
        <dbReference type="EMBL" id="KGR80126.1"/>
    </source>
</evidence>
<feature type="active site" evidence="9">
    <location>
        <position position="290"/>
    </location>
</feature>
<feature type="binding site" evidence="11">
    <location>
        <position position="467"/>
    </location>
    <ligand>
        <name>Mn(2+)</name>
        <dbReference type="ChEBI" id="CHEBI:29035"/>
    </ligand>
</feature>
<evidence type="ECO:0000256" key="7">
    <source>
        <dbReference type="ARBA" id="ARBA00023136"/>
    </source>
</evidence>
<evidence type="ECO:0000256" key="6">
    <source>
        <dbReference type="ARBA" id="ARBA00022989"/>
    </source>
</evidence>
<dbReference type="Gene3D" id="3.40.720.10">
    <property type="entry name" value="Alkaline Phosphatase, subunit A"/>
    <property type="match status" value="1"/>
</dbReference>
<dbReference type="PIRSF" id="PIRSF005091">
    <property type="entry name" value="Mmb_sulf_HI1246"/>
    <property type="match status" value="1"/>
</dbReference>
<dbReference type="OrthoDB" id="5901192at2"/>
<feature type="transmembrane region" description="Helical" evidence="12">
    <location>
        <begin position="37"/>
        <end position="58"/>
    </location>
</feature>
<feature type="binding site" evidence="11">
    <location>
        <position position="248"/>
    </location>
    <ligand>
        <name>Mn(2+)</name>
        <dbReference type="ChEBI" id="CHEBI:29035"/>
    </ligand>
</feature>
<feature type="transmembrane region" description="Helical" evidence="12">
    <location>
        <begin position="12"/>
        <end position="31"/>
    </location>
</feature>
<dbReference type="eggNOG" id="COG1368">
    <property type="taxonomic scope" value="Bacteria"/>
</dbReference>
<feature type="transmembrane region" description="Helical" evidence="12">
    <location>
        <begin position="118"/>
        <end position="135"/>
    </location>
</feature>
<dbReference type="Gene3D" id="3.30.1120.170">
    <property type="match status" value="1"/>
</dbReference>
<feature type="domain" description="Sulfatase N-terminal" evidence="13">
    <location>
        <begin position="240"/>
        <end position="532"/>
    </location>
</feature>